<evidence type="ECO:0000256" key="1">
    <source>
        <dbReference type="ARBA" id="ARBA00004141"/>
    </source>
</evidence>
<evidence type="ECO:0000313" key="10">
    <source>
        <dbReference type="Proteomes" id="UP001187531"/>
    </source>
</evidence>
<evidence type="ECO:0000256" key="8">
    <source>
        <dbReference type="SAM" id="Phobius"/>
    </source>
</evidence>
<dbReference type="InterPro" id="IPR034294">
    <property type="entry name" value="Aquaporin_transptr"/>
</dbReference>
<feature type="compositionally biased region" description="Basic and acidic residues" evidence="7">
    <location>
        <begin position="512"/>
        <end position="525"/>
    </location>
</feature>
<accession>A0AA88LD82</accession>
<feature type="transmembrane region" description="Helical" evidence="8">
    <location>
        <begin position="171"/>
        <end position="189"/>
    </location>
</feature>
<dbReference type="GO" id="GO:0005886">
    <property type="term" value="C:plasma membrane"/>
    <property type="evidence" value="ECO:0007669"/>
    <property type="project" value="TreeGrafter"/>
</dbReference>
<evidence type="ECO:0000256" key="5">
    <source>
        <dbReference type="ARBA" id="ARBA00022989"/>
    </source>
</evidence>
<feature type="region of interest" description="Disordered" evidence="7">
    <location>
        <begin position="541"/>
        <end position="577"/>
    </location>
</feature>
<evidence type="ECO:0008006" key="11">
    <source>
        <dbReference type="Google" id="ProtNLM"/>
    </source>
</evidence>
<keyword evidence="5 8" id="KW-1133">Transmembrane helix</keyword>
<feature type="transmembrane region" description="Helical" evidence="8">
    <location>
        <begin position="84"/>
        <end position="108"/>
    </location>
</feature>
<reference evidence="9" key="1">
    <citation type="submission" date="2023-07" db="EMBL/GenBank/DDBJ databases">
        <title>Chromosome-level genome assembly of Artemia franciscana.</title>
        <authorList>
            <person name="Jo E."/>
        </authorList>
    </citation>
    <scope>NUCLEOTIDE SEQUENCE</scope>
    <source>
        <tissue evidence="9">Whole body</tissue>
    </source>
</reference>
<feature type="transmembrane region" description="Helical" evidence="8">
    <location>
        <begin position="56"/>
        <end position="78"/>
    </location>
</feature>
<keyword evidence="3" id="KW-0813">Transport</keyword>
<evidence type="ECO:0000313" key="9">
    <source>
        <dbReference type="EMBL" id="KAK2726102.1"/>
    </source>
</evidence>
<dbReference type="PROSITE" id="PS00221">
    <property type="entry name" value="MIP"/>
    <property type="match status" value="1"/>
</dbReference>
<evidence type="ECO:0000256" key="4">
    <source>
        <dbReference type="ARBA" id="ARBA00022692"/>
    </source>
</evidence>
<dbReference type="SUPFAM" id="SSF81338">
    <property type="entry name" value="Aquaporin-like"/>
    <property type="match status" value="1"/>
</dbReference>
<feature type="transmembrane region" description="Helical" evidence="8">
    <location>
        <begin position="209"/>
        <end position="229"/>
    </location>
</feature>
<dbReference type="CDD" id="cd00333">
    <property type="entry name" value="MIP"/>
    <property type="match status" value="1"/>
</dbReference>
<proteinExistence type="inferred from homology"/>
<name>A0AA88LD82_ARTSF</name>
<organism evidence="9 10">
    <name type="scientific">Artemia franciscana</name>
    <name type="common">Brine shrimp</name>
    <name type="synonym">Artemia sanfranciscana</name>
    <dbReference type="NCBI Taxonomy" id="6661"/>
    <lineage>
        <taxon>Eukaryota</taxon>
        <taxon>Metazoa</taxon>
        <taxon>Ecdysozoa</taxon>
        <taxon>Arthropoda</taxon>
        <taxon>Crustacea</taxon>
        <taxon>Branchiopoda</taxon>
        <taxon>Anostraca</taxon>
        <taxon>Artemiidae</taxon>
        <taxon>Artemia</taxon>
    </lineage>
</organism>
<evidence type="ECO:0000256" key="6">
    <source>
        <dbReference type="ARBA" id="ARBA00023136"/>
    </source>
</evidence>
<keyword evidence="10" id="KW-1185">Reference proteome</keyword>
<sequence>MAKKSVTVPLNTNISSATVDTLLVTLLEKLDKRHDDDNVAVPFQAEVRTLEFWRSVVAECVGTFFLIFLTCGAFIPWSGHSPPYIGIGLTVGFTVAMLTHCFALISGANFNPSITLALVVKRSMSPFRGALYFVAQIGGAIAGSALLYGVTTSGSQGSLGVTVIASGLRDWQGFAIEFSFTFIIVLSYLGSLHPEQKRTVSTSMGSGSIMVGFSYLACSLVALPSTGASFNPVRSLGPAFVMNKWDSHWIYWIGPLLGGAFGGLIHEFVFNTYQDGCQRKSTGEGDSSSVHSDEECYEEADHGSTPLRGPVPGALTARNQHYEAYKPMTVAQDNLCKSSRNLDQSESIYAGTRSLYCRSPIAAQRTMLNRSQSVYSKSQNLVNQRIHPVASAVAPKNGGFEALSRQENIYVGRLGAPSMRSESIYVPRSQFQNEAVYYSKKQNENVYSTKPPLASDPYPRSDSGYSQKADQLYQPPLPPTPMSEDQKLEEENIRNAECTRAEYTRSSNDPYNRNENEYGRRQLPQRHESVCGVVPPIRRDESYKQFSPNNSHSDSAYGSVNTPSTPSGNKGFNYSLSENQNKNYQQTEQLRGNEYNCNQGALIVDATRESLYGYSKQEMLQNRQNSTDNHNVQAVRY</sequence>
<dbReference type="Pfam" id="PF00230">
    <property type="entry name" value="MIP"/>
    <property type="match status" value="1"/>
</dbReference>
<evidence type="ECO:0000256" key="7">
    <source>
        <dbReference type="SAM" id="MobiDB-lite"/>
    </source>
</evidence>
<protein>
    <recommendedName>
        <fullName evidence="11">Neurogenic protein big brain</fullName>
    </recommendedName>
</protein>
<feature type="region of interest" description="Disordered" evidence="7">
    <location>
        <begin position="281"/>
        <end position="309"/>
    </location>
</feature>
<dbReference type="PANTHER" id="PTHR19139:SF268">
    <property type="entry name" value="NEUROGENIC PROTEIN BIG BRAIN"/>
    <property type="match status" value="1"/>
</dbReference>
<comment type="similarity">
    <text evidence="2">Belongs to the MIP/aquaporin (TC 1.A.8) family.</text>
</comment>
<keyword evidence="6 8" id="KW-0472">Membrane</keyword>
<dbReference type="AlphaFoldDB" id="A0AA88LD82"/>
<dbReference type="InterPro" id="IPR022357">
    <property type="entry name" value="MIP_CS"/>
</dbReference>
<feature type="compositionally biased region" description="Polar residues" evidence="7">
    <location>
        <begin position="544"/>
        <end position="577"/>
    </location>
</feature>
<feature type="transmembrane region" description="Helical" evidence="8">
    <location>
        <begin position="129"/>
        <end position="151"/>
    </location>
</feature>
<dbReference type="EMBL" id="JAVRJZ010000002">
    <property type="protein sequence ID" value="KAK2726102.1"/>
    <property type="molecule type" value="Genomic_DNA"/>
</dbReference>
<evidence type="ECO:0000256" key="2">
    <source>
        <dbReference type="ARBA" id="ARBA00006175"/>
    </source>
</evidence>
<dbReference type="Gene3D" id="1.20.1080.10">
    <property type="entry name" value="Glycerol uptake facilitator protein"/>
    <property type="match status" value="1"/>
</dbReference>
<evidence type="ECO:0000256" key="3">
    <source>
        <dbReference type="ARBA" id="ARBA00022448"/>
    </source>
</evidence>
<feature type="transmembrane region" description="Helical" evidence="8">
    <location>
        <begin position="249"/>
        <end position="270"/>
    </location>
</feature>
<dbReference type="PANTHER" id="PTHR19139">
    <property type="entry name" value="AQUAPORIN TRANSPORTER"/>
    <property type="match status" value="1"/>
</dbReference>
<feature type="compositionally biased region" description="Basic and acidic residues" evidence="7">
    <location>
        <begin position="484"/>
        <end position="503"/>
    </location>
</feature>
<feature type="compositionally biased region" description="Basic and acidic residues" evidence="7">
    <location>
        <begin position="291"/>
        <end position="302"/>
    </location>
</feature>
<keyword evidence="4 8" id="KW-0812">Transmembrane</keyword>
<dbReference type="InterPro" id="IPR023271">
    <property type="entry name" value="Aquaporin-like"/>
</dbReference>
<feature type="region of interest" description="Disordered" evidence="7">
    <location>
        <begin position="447"/>
        <end position="525"/>
    </location>
</feature>
<dbReference type="PRINTS" id="PR00783">
    <property type="entry name" value="MINTRINSICP"/>
</dbReference>
<dbReference type="Proteomes" id="UP001187531">
    <property type="component" value="Unassembled WGS sequence"/>
</dbReference>
<gene>
    <name evidence="9" type="ORF">QYM36_000532</name>
</gene>
<dbReference type="InterPro" id="IPR000425">
    <property type="entry name" value="MIP"/>
</dbReference>
<comment type="caution">
    <text evidence="9">The sequence shown here is derived from an EMBL/GenBank/DDBJ whole genome shotgun (WGS) entry which is preliminary data.</text>
</comment>
<comment type="subcellular location">
    <subcellularLocation>
        <location evidence="1">Membrane</location>
        <topology evidence="1">Multi-pass membrane protein</topology>
    </subcellularLocation>
</comment>
<dbReference type="GO" id="GO:0015250">
    <property type="term" value="F:water channel activity"/>
    <property type="evidence" value="ECO:0007669"/>
    <property type="project" value="TreeGrafter"/>
</dbReference>